<accession>A0ABT3T4Q0</accession>
<dbReference type="InterPro" id="IPR029016">
    <property type="entry name" value="GAF-like_dom_sf"/>
</dbReference>
<dbReference type="InterPro" id="IPR050469">
    <property type="entry name" value="Diguanylate_Cyclase"/>
</dbReference>
<dbReference type="Proteomes" id="UP001143304">
    <property type="component" value="Unassembled WGS sequence"/>
</dbReference>
<evidence type="ECO:0000313" key="6">
    <source>
        <dbReference type="Proteomes" id="UP001143304"/>
    </source>
</evidence>
<gene>
    <name evidence="5" type="ORF">EYC82_07825</name>
</gene>
<dbReference type="NCBIfam" id="TIGR00254">
    <property type="entry name" value="GGDEF"/>
    <property type="match status" value="1"/>
</dbReference>
<name>A0ABT3T4Q0_9GAMM</name>
<proteinExistence type="predicted"/>
<dbReference type="PANTHER" id="PTHR45138:SF9">
    <property type="entry name" value="DIGUANYLATE CYCLASE DGCM-RELATED"/>
    <property type="match status" value="1"/>
</dbReference>
<keyword evidence="6" id="KW-1185">Reference proteome</keyword>
<evidence type="ECO:0000256" key="1">
    <source>
        <dbReference type="ARBA" id="ARBA00012528"/>
    </source>
</evidence>
<dbReference type="SMART" id="SM00267">
    <property type="entry name" value="GGDEF"/>
    <property type="match status" value="1"/>
</dbReference>
<dbReference type="SUPFAM" id="SSF55073">
    <property type="entry name" value="Nucleotide cyclase"/>
    <property type="match status" value="1"/>
</dbReference>
<comment type="catalytic activity">
    <reaction evidence="2">
        <text>2 GTP = 3',3'-c-di-GMP + 2 diphosphate</text>
        <dbReference type="Rhea" id="RHEA:24898"/>
        <dbReference type="ChEBI" id="CHEBI:33019"/>
        <dbReference type="ChEBI" id="CHEBI:37565"/>
        <dbReference type="ChEBI" id="CHEBI:58805"/>
        <dbReference type="EC" id="2.7.7.65"/>
    </reaction>
</comment>
<dbReference type="SUPFAM" id="SSF55781">
    <property type="entry name" value="GAF domain-like"/>
    <property type="match status" value="1"/>
</dbReference>
<dbReference type="SMART" id="SM00065">
    <property type="entry name" value="GAF"/>
    <property type="match status" value="1"/>
</dbReference>
<organism evidence="5 6">
    <name type="scientific">Candidatus Marimicrobium litorale</name>
    <dbReference type="NCBI Taxonomy" id="2518991"/>
    <lineage>
        <taxon>Bacteria</taxon>
        <taxon>Pseudomonadati</taxon>
        <taxon>Pseudomonadota</taxon>
        <taxon>Gammaproteobacteria</taxon>
        <taxon>Cellvibrionales</taxon>
        <taxon>Halieaceae</taxon>
        <taxon>Marimicrobium</taxon>
    </lineage>
</organism>
<evidence type="ECO:0000313" key="5">
    <source>
        <dbReference type="EMBL" id="MCX2977260.1"/>
    </source>
</evidence>
<sequence>MTKDGNYDSGIGEEIEGAPPALSGSELSVSRRDETDVVNRYLYNQTRQMELMLLEAEDLLALFEVLLVSLPRHFAFRASELWLFDPDDVLSPLMEGAERYGQSLQLLNDVFPIQELYELEPDIVQIDATNSRMFEVLKSEHGIDGALLMPLMQEGEIIGSLHIGYQDGALSFGEGEDELLAHLTTIVSLCLRRAVTRRQSSQLTLLDSLTHISNARGFSRELSREISRARRSDSPVTILLLEIDDFSELYQSYGERRGQFVIKKIAERLLSNMRLTDCLARLEQGRFTILLPGTGEAVSRDIAQRLRGDIEQFSIDDGRGAVLQVSISTGFVTWEPQQFPAVDLEQLATQMGSVADKALQDAVARGGNCVAQSRLSTLVI</sequence>
<dbReference type="Gene3D" id="3.30.70.270">
    <property type="match status" value="1"/>
</dbReference>
<dbReference type="InterPro" id="IPR029787">
    <property type="entry name" value="Nucleotide_cyclase"/>
</dbReference>
<dbReference type="InterPro" id="IPR000160">
    <property type="entry name" value="GGDEF_dom"/>
</dbReference>
<feature type="domain" description="GGDEF" evidence="4">
    <location>
        <begin position="234"/>
        <end position="375"/>
    </location>
</feature>
<dbReference type="EC" id="2.7.7.65" evidence="1"/>
<dbReference type="RefSeq" id="WP_279248990.1">
    <property type="nucleotide sequence ID" value="NZ_SHNO01000001.1"/>
</dbReference>
<feature type="region of interest" description="Disordered" evidence="3">
    <location>
        <begin position="1"/>
        <end position="26"/>
    </location>
</feature>
<dbReference type="CDD" id="cd01949">
    <property type="entry name" value="GGDEF"/>
    <property type="match status" value="1"/>
</dbReference>
<dbReference type="InterPro" id="IPR003018">
    <property type="entry name" value="GAF"/>
</dbReference>
<protein>
    <recommendedName>
        <fullName evidence="1">diguanylate cyclase</fullName>
        <ecNumber evidence="1">2.7.7.65</ecNumber>
    </recommendedName>
</protein>
<dbReference type="Pfam" id="PF00990">
    <property type="entry name" value="GGDEF"/>
    <property type="match status" value="1"/>
</dbReference>
<evidence type="ECO:0000256" key="3">
    <source>
        <dbReference type="SAM" id="MobiDB-lite"/>
    </source>
</evidence>
<evidence type="ECO:0000259" key="4">
    <source>
        <dbReference type="PROSITE" id="PS50887"/>
    </source>
</evidence>
<dbReference type="InterPro" id="IPR043128">
    <property type="entry name" value="Rev_trsase/Diguanyl_cyclase"/>
</dbReference>
<dbReference type="PROSITE" id="PS50887">
    <property type="entry name" value="GGDEF"/>
    <property type="match status" value="1"/>
</dbReference>
<evidence type="ECO:0000256" key="2">
    <source>
        <dbReference type="ARBA" id="ARBA00034247"/>
    </source>
</evidence>
<reference evidence="5" key="1">
    <citation type="submission" date="2019-02" db="EMBL/GenBank/DDBJ databases">
        <authorList>
            <person name="Li S.-H."/>
        </authorList>
    </citation>
    <scope>NUCLEOTIDE SEQUENCE</scope>
    <source>
        <strain evidence="5">IMCC11814</strain>
    </source>
</reference>
<dbReference type="Gene3D" id="3.30.450.40">
    <property type="match status" value="1"/>
</dbReference>
<dbReference type="EMBL" id="SHNO01000001">
    <property type="protein sequence ID" value="MCX2977260.1"/>
    <property type="molecule type" value="Genomic_DNA"/>
</dbReference>
<dbReference type="PANTHER" id="PTHR45138">
    <property type="entry name" value="REGULATORY COMPONENTS OF SENSORY TRANSDUCTION SYSTEM"/>
    <property type="match status" value="1"/>
</dbReference>
<comment type="caution">
    <text evidence="5">The sequence shown here is derived from an EMBL/GenBank/DDBJ whole genome shotgun (WGS) entry which is preliminary data.</text>
</comment>